<organism evidence="1 2">
    <name type="scientific">Pistacia atlantica</name>
    <dbReference type="NCBI Taxonomy" id="434234"/>
    <lineage>
        <taxon>Eukaryota</taxon>
        <taxon>Viridiplantae</taxon>
        <taxon>Streptophyta</taxon>
        <taxon>Embryophyta</taxon>
        <taxon>Tracheophyta</taxon>
        <taxon>Spermatophyta</taxon>
        <taxon>Magnoliopsida</taxon>
        <taxon>eudicotyledons</taxon>
        <taxon>Gunneridae</taxon>
        <taxon>Pentapetalae</taxon>
        <taxon>rosids</taxon>
        <taxon>malvids</taxon>
        <taxon>Sapindales</taxon>
        <taxon>Anacardiaceae</taxon>
        <taxon>Pistacia</taxon>
    </lineage>
</organism>
<reference evidence="2" key="1">
    <citation type="journal article" date="2023" name="G3 (Bethesda)">
        <title>Genome assembly and association tests identify interacting loci associated with vigor, precocity, and sex in interspecific pistachio rootstocks.</title>
        <authorList>
            <person name="Palmer W."/>
            <person name="Jacygrad E."/>
            <person name="Sagayaradj S."/>
            <person name="Cavanaugh K."/>
            <person name="Han R."/>
            <person name="Bertier L."/>
            <person name="Beede B."/>
            <person name="Kafkas S."/>
            <person name="Golino D."/>
            <person name="Preece J."/>
            <person name="Michelmore R."/>
        </authorList>
    </citation>
    <scope>NUCLEOTIDE SEQUENCE [LARGE SCALE GENOMIC DNA]</scope>
</reference>
<comment type="caution">
    <text evidence="1">The sequence shown here is derived from an EMBL/GenBank/DDBJ whole genome shotgun (WGS) entry which is preliminary data.</text>
</comment>
<dbReference type="Proteomes" id="UP001164250">
    <property type="component" value="Chromosome 12"/>
</dbReference>
<name>A0ACC1A664_9ROSI</name>
<evidence type="ECO:0000313" key="2">
    <source>
        <dbReference type="Proteomes" id="UP001164250"/>
    </source>
</evidence>
<gene>
    <name evidence="1" type="ORF">Patl1_11886</name>
</gene>
<protein>
    <submittedName>
        <fullName evidence="1">Uncharacterized protein</fullName>
    </submittedName>
</protein>
<evidence type="ECO:0000313" key="1">
    <source>
        <dbReference type="EMBL" id="KAJ0081720.1"/>
    </source>
</evidence>
<proteinExistence type="predicted"/>
<accession>A0ACC1A664</accession>
<keyword evidence="2" id="KW-1185">Reference proteome</keyword>
<sequence>MGVGWSEEDPFSQTQSSQEVQVSHTKSQDVEEKTNGIKLPHNYEAILKEADSPIDKSSPNKIKDQLYSGKYWVNNESGSNSFMLFARDLSVTWGDDQRYWKWTSLKETSDVFVDVAELLNVCWLEIKVRFETTKLTPRALYEVLFVIMLKEGAYGWDAPVNLRLVLPNRIKIEHKENLNMKPRKFPKHSSVHAGLDSSPTMSSSELLQI</sequence>
<dbReference type="EMBL" id="CM047908">
    <property type="protein sequence ID" value="KAJ0081720.1"/>
    <property type="molecule type" value="Genomic_DNA"/>
</dbReference>